<gene>
    <name evidence="1" type="ORF">AG1IA_04110</name>
</gene>
<dbReference type="HOGENOM" id="CLU_1120756_0_0_1"/>
<evidence type="ECO:0000313" key="1">
    <source>
        <dbReference type="EMBL" id="ELU41859.1"/>
    </source>
</evidence>
<name>L8WZS4_THACA</name>
<evidence type="ECO:0000313" key="2">
    <source>
        <dbReference type="Proteomes" id="UP000011668"/>
    </source>
</evidence>
<accession>L8WZS4</accession>
<dbReference type="OrthoDB" id="3349961at2759"/>
<dbReference type="EMBL" id="AFRT01000981">
    <property type="protein sequence ID" value="ELU41859.1"/>
    <property type="molecule type" value="Genomic_DNA"/>
</dbReference>
<reference evidence="1 2" key="1">
    <citation type="journal article" date="2013" name="Nat. Commun.">
        <title>The evolution and pathogenic mechanisms of the rice sheath blight pathogen.</title>
        <authorList>
            <person name="Zheng A."/>
            <person name="Lin R."/>
            <person name="Xu L."/>
            <person name="Qin P."/>
            <person name="Tang C."/>
            <person name="Ai P."/>
            <person name="Zhang D."/>
            <person name="Liu Y."/>
            <person name="Sun Z."/>
            <person name="Feng H."/>
            <person name="Wang Y."/>
            <person name="Chen Y."/>
            <person name="Liang X."/>
            <person name="Fu R."/>
            <person name="Li Q."/>
            <person name="Zhang J."/>
            <person name="Yu X."/>
            <person name="Xie Z."/>
            <person name="Ding L."/>
            <person name="Guan P."/>
            <person name="Tang J."/>
            <person name="Liang Y."/>
            <person name="Wang S."/>
            <person name="Deng Q."/>
            <person name="Li S."/>
            <person name="Zhu J."/>
            <person name="Wang L."/>
            <person name="Liu H."/>
            <person name="Li P."/>
        </authorList>
    </citation>
    <scope>NUCLEOTIDE SEQUENCE [LARGE SCALE GENOMIC DNA]</scope>
    <source>
        <strain evidence="2">AG-1 IA</strain>
    </source>
</reference>
<comment type="caution">
    <text evidence="1">The sequence shown here is derived from an EMBL/GenBank/DDBJ whole genome shotgun (WGS) entry which is preliminary data.</text>
</comment>
<organism evidence="1 2">
    <name type="scientific">Thanatephorus cucumeris (strain AG1-IA)</name>
    <name type="common">Rice sheath blight fungus</name>
    <name type="synonym">Rhizoctonia solani</name>
    <dbReference type="NCBI Taxonomy" id="983506"/>
    <lineage>
        <taxon>Eukaryota</taxon>
        <taxon>Fungi</taxon>
        <taxon>Dikarya</taxon>
        <taxon>Basidiomycota</taxon>
        <taxon>Agaricomycotina</taxon>
        <taxon>Agaricomycetes</taxon>
        <taxon>Cantharellales</taxon>
        <taxon>Ceratobasidiaceae</taxon>
        <taxon>Rhizoctonia</taxon>
        <taxon>Rhizoctonia solani AG-1</taxon>
    </lineage>
</organism>
<keyword evidence="2" id="KW-1185">Reference proteome</keyword>
<dbReference type="AlphaFoldDB" id="L8WZS4"/>
<dbReference type="Proteomes" id="UP000011668">
    <property type="component" value="Unassembled WGS sequence"/>
</dbReference>
<proteinExistence type="predicted"/>
<protein>
    <submittedName>
        <fullName evidence="1">Uncharacterized protein</fullName>
    </submittedName>
</protein>
<sequence>MHSSKDLLCAFCMLRKEIETYQSSPWLFSTESWILSLSLCSNSPPSLSRQSLAKQLPAVFFLSPLGPALFICRVSSKSQSTQTGTPPSPRLATSSTNVVPCATQTVLGSCRSQGGQTILKIHDSDIAGQYEFEMRSDFRCRQALEAARLELLHQIKKDHCNVLLVEGYVRSSWPTSIRLTCILPSFRWKLTKLRRGREMRIRVHYHGKILHLWPSNLLTHMIFSGRPARAAGNVRHRYPPFMEVLEFN</sequence>